<gene>
    <name evidence="1" type="ORF">AXFE_16940</name>
</gene>
<dbReference type="Proteomes" id="UP000032360">
    <property type="component" value="Unassembled WGS sequence"/>
</dbReference>
<name>A0A0D8HK04_9ACTN</name>
<reference evidence="1 2" key="1">
    <citation type="submission" date="2015-01" db="EMBL/GenBank/DDBJ databases">
        <title>Draft genome of the acidophilic iron oxidizer Acidithrix ferrooxidans strain Py-F3.</title>
        <authorList>
            <person name="Poehlein A."/>
            <person name="Eisen S."/>
            <person name="Schloemann M."/>
            <person name="Johnson B.D."/>
            <person name="Daniel R."/>
            <person name="Muehling M."/>
        </authorList>
    </citation>
    <scope>NUCLEOTIDE SEQUENCE [LARGE SCALE GENOMIC DNA]</scope>
    <source>
        <strain evidence="1 2">Py-F3</strain>
    </source>
</reference>
<proteinExistence type="predicted"/>
<evidence type="ECO:0000313" key="2">
    <source>
        <dbReference type="Proteomes" id="UP000032360"/>
    </source>
</evidence>
<evidence type="ECO:0000313" key="1">
    <source>
        <dbReference type="EMBL" id="KJF17416.1"/>
    </source>
</evidence>
<sequence length="74" mass="8676">MIVRPALDHRVQLPYETFLLSRLVRGDDLAYFRLNRSHVVLRGLLQELSLVLSEVPDKFLEALDRIRKFEIAIT</sequence>
<keyword evidence="2" id="KW-1185">Reference proteome</keyword>
<protein>
    <submittedName>
        <fullName evidence="1">Uncharacterized protein</fullName>
    </submittedName>
</protein>
<accession>A0A0D8HK04</accession>
<dbReference type="EMBL" id="JXYS01000042">
    <property type="protein sequence ID" value="KJF17416.1"/>
    <property type="molecule type" value="Genomic_DNA"/>
</dbReference>
<organism evidence="1 2">
    <name type="scientific">Acidithrix ferrooxidans</name>
    <dbReference type="NCBI Taxonomy" id="1280514"/>
    <lineage>
        <taxon>Bacteria</taxon>
        <taxon>Bacillati</taxon>
        <taxon>Actinomycetota</taxon>
        <taxon>Acidimicrobiia</taxon>
        <taxon>Acidimicrobiales</taxon>
        <taxon>Acidimicrobiaceae</taxon>
        <taxon>Acidithrix</taxon>
    </lineage>
</organism>
<comment type="caution">
    <text evidence="1">The sequence shown here is derived from an EMBL/GenBank/DDBJ whole genome shotgun (WGS) entry which is preliminary data.</text>
</comment>
<dbReference type="RefSeq" id="WP_152625955.1">
    <property type="nucleotide sequence ID" value="NZ_JXYS01000042.1"/>
</dbReference>
<dbReference type="AlphaFoldDB" id="A0A0D8HK04"/>